<dbReference type="Pfam" id="PF06089">
    <property type="entry name" value="Asparaginase_II"/>
    <property type="match status" value="1"/>
</dbReference>
<dbReference type="PANTHER" id="PTHR42110">
    <property type="entry name" value="L-ASPARAGINASE, PUTATIVE (AFU_ORTHOLOGUE AFUA_3G11890)-RELATED"/>
    <property type="match status" value="1"/>
</dbReference>
<organism evidence="1">
    <name type="scientific">freshwater metagenome</name>
    <dbReference type="NCBI Taxonomy" id="449393"/>
    <lineage>
        <taxon>unclassified sequences</taxon>
        <taxon>metagenomes</taxon>
        <taxon>ecological metagenomes</taxon>
    </lineage>
</organism>
<dbReference type="AlphaFoldDB" id="A0A6J6B7Z7"/>
<protein>
    <submittedName>
        <fullName evidence="1">Unannotated protein</fullName>
    </submittedName>
</protein>
<proteinExistence type="predicted"/>
<reference evidence="1" key="1">
    <citation type="submission" date="2020-05" db="EMBL/GenBank/DDBJ databases">
        <authorList>
            <person name="Chiriac C."/>
            <person name="Salcher M."/>
            <person name="Ghai R."/>
            <person name="Kavagutti S V."/>
        </authorList>
    </citation>
    <scope>NUCLEOTIDE SEQUENCE</scope>
</reference>
<dbReference type="EMBL" id="CAEZSJ010000023">
    <property type="protein sequence ID" value="CAB4534423.1"/>
    <property type="molecule type" value="Genomic_DNA"/>
</dbReference>
<name>A0A6J6B7Z7_9ZZZZ</name>
<gene>
    <name evidence="1" type="ORF">UFOPK1425_00226</name>
</gene>
<dbReference type="PANTHER" id="PTHR42110:SF1">
    <property type="entry name" value="L-ASPARAGINASE, PUTATIVE (AFU_ORTHOLOGUE AFUA_3G11890)-RELATED"/>
    <property type="match status" value="1"/>
</dbReference>
<dbReference type="InterPro" id="IPR010349">
    <property type="entry name" value="Asparaginase_II"/>
</dbReference>
<sequence>MVKPRTTGWRIKLSADFRGEVLAELTRNGLVESIHTGHLIMLNADGTVYKIKGSVDMPIFPRSTVKCMQASAMVRSGLKLEPRLLALVASSHSGAKMHQDAVLEILSSVGLNESDLQCAFDKPLGEAERIAWGEKAATRLAMNCSGKHAGMLATCVANGWDIKTYLNADHPLQVAVLNEIEALASTTVANKTFDGCGAPLFAMTTRELAKAIHEITISNDHVHLEVMNATRAFPEMVAGPGRLTTRTMQSVPGLFMKEGAEAVEVASLSDGRTLVFKISDGSWRAFGAIMHAALLEWGITTTEEAFNVYGGANIVGGMRAVL</sequence>
<accession>A0A6J6B7Z7</accession>
<evidence type="ECO:0000313" key="1">
    <source>
        <dbReference type="EMBL" id="CAB4534423.1"/>
    </source>
</evidence>